<reference evidence="2 4" key="2">
    <citation type="submission" date="2017-11" db="EMBL/GenBank/DDBJ databases">
        <title>Draft Genome Sequence of Methylobacter psychrotolerans Sph1T, an Obligate Methanotroph from Low-Temperature Environments.</title>
        <authorList>
            <person name="Oshkin I.Y."/>
            <person name="Miroshnikov K."/>
            <person name="Belova S.E."/>
            <person name="Korzhenkov A."/>
            <person name="Toshchakov S.V."/>
            <person name="Dedysh S.N."/>
        </authorList>
    </citation>
    <scope>NUCLEOTIDE SEQUENCE [LARGE SCALE GENOMIC DNA]</scope>
    <source>
        <strain evidence="2 4">Sph1</strain>
    </source>
</reference>
<dbReference type="InterPro" id="IPR006975">
    <property type="entry name" value="NifQ"/>
</dbReference>
<dbReference type="Proteomes" id="UP000197019">
    <property type="component" value="Chromosome"/>
</dbReference>
<dbReference type="AlphaFoldDB" id="A0A1Z4C107"/>
<proteinExistence type="predicted"/>
<evidence type="ECO:0000313" key="3">
    <source>
        <dbReference type="Proteomes" id="UP000197019"/>
    </source>
</evidence>
<organism evidence="1 3">
    <name type="scientific">Methylovulum psychrotolerans</name>
    <dbReference type="NCBI Taxonomy" id="1704499"/>
    <lineage>
        <taxon>Bacteria</taxon>
        <taxon>Pseudomonadati</taxon>
        <taxon>Pseudomonadota</taxon>
        <taxon>Gammaproteobacteria</taxon>
        <taxon>Methylococcales</taxon>
        <taxon>Methylococcaceae</taxon>
        <taxon>Methylovulum</taxon>
    </lineage>
</organism>
<dbReference type="OrthoDB" id="192277at2"/>
<protein>
    <submittedName>
        <fullName evidence="1">Nitrogen fixation protein NifQ</fullName>
    </submittedName>
</protein>
<gene>
    <name evidence="2" type="ORF">AADEFJLK_03659</name>
    <name evidence="1" type="ORF">CEK71_14705</name>
</gene>
<evidence type="ECO:0000313" key="4">
    <source>
        <dbReference type="Proteomes" id="UP000237423"/>
    </source>
</evidence>
<dbReference type="GO" id="GO:0030151">
    <property type="term" value="F:molybdenum ion binding"/>
    <property type="evidence" value="ECO:0007669"/>
    <property type="project" value="InterPro"/>
</dbReference>
<keyword evidence="3" id="KW-1185">Reference proteome</keyword>
<dbReference type="Proteomes" id="UP000237423">
    <property type="component" value="Unassembled WGS sequence"/>
</dbReference>
<dbReference type="EMBL" id="CP022129">
    <property type="protein sequence ID" value="ASF47216.1"/>
    <property type="molecule type" value="Genomic_DNA"/>
</dbReference>
<dbReference type="EMBL" id="PGFZ01000010">
    <property type="protein sequence ID" value="POZ50464.1"/>
    <property type="molecule type" value="Genomic_DNA"/>
</dbReference>
<accession>A0A1Z4C107</accession>
<dbReference type="Pfam" id="PF04891">
    <property type="entry name" value="NifQ"/>
    <property type="match status" value="1"/>
</dbReference>
<reference evidence="1 3" key="1">
    <citation type="submission" date="2017-06" db="EMBL/GenBank/DDBJ databases">
        <title>Genome Sequencing of the methanotroph Methylovulum psychrotolerants str. HV10-M2 isolated from a high-altitude environment.</title>
        <authorList>
            <person name="Mateos-Rivera A."/>
        </authorList>
    </citation>
    <scope>NUCLEOTIDE SEQUENCE [LARGE SCALE GENOMIC DNA]</scope>
    <source>
        <strain evidence="1 3">HV10_M2</strain>
    </source>
</reference>
<sequence>MSALPQRRAEDPVFGVYQDLTTRPLPTPNGEWLAYMLASWWQGKGALPDYFGLSAGQFKHLKQHYFPDAALPEQAPSGIPVDFSRMLEKDDLVGLLAHYAVAEDSGIITDIIVAACLGSDHLWQDMGLWNRAQLSALLQYNFPDLAAKNTKDMKWKKFLYKQLCESEGLYLCRVPSCDLCIDYSKCYGNEN</sequence>
<name>A0A1Z4C107_9GAMM</name>
<evidence type="ECO:0000313" key="2">
    <source>
        <dbReference type="EMBL" id="POZ50464.1"/>
    </source>
</evidence>
<dbReference type="RefSeq" id="WP_088620088.1">
    <property type="nucleotide sequence ID" value="NZ_CP022129.1"/>
</dbReference>
<dbReference type="KEGG" id="mpsy:CEK71_14705"/>
<evidence type="ECO:0000313" key="1">
    <source>
        <dbReference type="EMBL" id="ASF47216.1"/>
    </source>
</evidence>
<dbReference type="GO" id="GO:0009399">
    <property type="term" value="P:nitrogen fixation"/>
    <property type="evidence" value="ECO:0007669"/>
    <property type="project" value="InterPro"/>
</dbReference>